<organism evidence="3 4">
    <name type="scientific">Hymenobacter volaticus</name>
    <dbReference type="NCBI Taxonomy" id="2932254"/>
    <lineage>
        <taxon>Bacteria</taxon>
        <taxon>Pseudomonadati</taxon>
        <taxon>Bacteroidota</taxon>
        <taxon>Cytophagia</taxon>
        <taxon>Cytophagales</taxon>
        <taxon>Hymenobacteraceae</taxon>
        <taxon>Hymenobacter</taxon>
    </lineage>
</organism>
<dbReference type="Pfam" id="PF00857">
    <property type="entry name" value="Isochorismatase"/>
    <property type="match status" value="1"/>
</dbReference>
<sequence>MQHAFGLDIPRTLEEVCHPHRMALVVYDMQIGILSQIKNGQEITAQVLRVVEAARRAGIRVIFMRHMSVPKELMGVAQLRMAMAWQRTNSVDDINPWFLPSNPAFQLTPELQPLPSEAVFDKITMSAFESTPLNIVLRDCGINAFAIVGVATEIGIDPTVRHASDLGYIPVIVTDACGAGHAEAARQSIANLEFAGDALFTDVASICQVFESLATKTNAGSSEIER</sequence>
<dbReference type="PANTHER" id="PTHR43540:SF1">
    <property type="entry name" value="ISOCHORISMATASE HYDROLASE"/>
    <property type="match status" value="1"/>
</dbReference>
<dbReference type="EMBL" id="CP095061">
    <property type="protein sequence ID" value="UOQ66695.1"/>
    <property type="molecule type" value="Genomic_DNA"/>
</dbReference>
<dbReference type="Gene3D" id="3.40.50.850">
    <property type="entry name" value="Isochorismatase-like"/>
    <property type="match status" value="1"/>
</dbReference>
<dbReference type="CDD" id="cd00431">
    <property type="entry name" value="cysteine_hydrolases"/>
    <property type="match status" value="1"/>
</dbReference>
<keyword evidence="4" id="KW-1185">Reference proteome</keyword>
<dbReference type="SUPFAM" id="SSF52499">
    <property type="entry name" value="Isochorismatase-like hydrolases"/>
    <property type="match status" value="1"/>
</dbReference>
<dbReference type="InterPro" id="IPR036380">
    <property type="entry name" value="Isochorismatase-like_sf"/>
</dbReference>
<dbReference type="InterPro" id="IPR050272">
    <property type="entry name" value="Isochorismatase-like_hydrls"/>
</dbReference>
<dbReference type="RefSeq" id="WP_245121054.1">
    <property type="nucleotide sequence ID" value="NZ_CP095061.1"/>
</dbReference>
<feature type="domain" description="Isochorismatase-like" evidence="2">
    <location>
        <begin position="23"/>
        <end position="193"/>
    </location>
</feature>
<reference evidence="3" key="1">
    <citation type="submission" date="2022-04" db="EMBL/GenBank/DDBJ databases">
        <title>Hymenobacter sp. isolated from the air.</title>
        <authorList>
            <person name="Won M."/>
            <person name="Lee C.-M."/>
            <person name="Woen H.-Y."/>
            <person name="Kwon S.-W."/>
        </authorList>
    </citation>
    <scope>NUCLEOTIDE SEQUENCE</scope>
    <source>
        <strain evidence="3">5420S-77</strain>
    </source>
</reference>
<dbReference type="GO" id="GO:0016787">
    <property type="term" value="F:hydrolase activity"/>
    <property type="evidence" value="ECO:0007669"/>
    <property type="project" value="UniProtKB-KW"/>
</dbReference>
<name>A0ABY4G7F0_9BACT</name>
<evidence type="ECO:0000256" key="1">
    <source>
        <dbReference type="ARBA" id="ARBA00022801"/>
    </source>
</evidence>
<evidence type="ECO:0000259" key="2">
    <source>
        <dbReference type="Pfam" id="PF00857"/>
    </source>
</evidence>
<keyword evidence="1 3" id="KW-0378">Hydrolase</keyword>
<evidence type="ECO:0000313" key="4">
    <source>
        <dbReference type="Proteomes" id="UP000830401"/>
    </source>
</evidence>
<accession>A0ABY4G7F0</accession>
<gene>
    <name evidence="3" type="ORF">MUN86_01835</name>
</gene>
<dbReference type="PANTHER" id="PTHR43540">
    <property type="entry name" value="PEROXYUREIDOACRYLATE/UREIDOACRYLATE AMIDOHYDROLASE-RELATED"/>
    <property type="match status" value="1"/>
</dbReference>
<dbReference type="Proteomes" id="UP000830401">
    <property type="component" value="Chromosome"/>
</dbReference>
<evidence type="ECO:0000313" key="3">
    <source>
        <dbReference type="EMBL" id="UOQ66695.1"/>
    </source>
</evidence>
<proteinExistence type="predicted"/>
<protein>
    <submittedName>
        <fullName evidence="3">Cysteine hydrolase</fullName>
    </submittedName>
</protein>
<dbReference type="InterPro" id="IPR000868">
    <property type="entry name" value="Isochorismatase-like_dom"/>
</dbReference>